<dbReference type="AlphaFoldDB" id="A0A7T8HG18"/>
<organism evidence="1 2">
    <name type="scientific">Caligus rogercresseyi</name>
    <name type="common">Sea louse</name>
    <dbReference type="NCBI Taxonomy" id="217165"/>
    <lineage>
        <taxon>Eukaryota</taxon>
        <taxon>Metazoa</taxon>
        <taxon>Ecdysozoa</taxon>
        <taxon>Arthropoda</taxon>
        <taxon>Crustacea</taxon>
        <taxon>Multicrustacea</taxon>
        <taxon>Hexanauplia</taxon>
        <taxon>Copepoda</taxon>
        <taxon>Siphonostomatoida</taxon>
        <taxon>Caligidae</taxon>
        <taxon>Caligus</taxon>
    </lineage>
</organism>
<name>A0A7T8HG18_CALRO</name>
<protein>
    <submittedName>
        <fullName evidence="1">Uncharacterized protein</fullName>
    </submittedName>
</protein>
<keyword evidence="2" id="KW-1185">Reference proteome</keyword>
<proteinExistence type="predicted"/>
<gene>
    <name evidence="1" type="ORF">FKW44_010036</name>
</gene>
<sequence length="84" mass="9741">MCLSLVYFLKKTVSPFYPPLIVSQLSYPTPKKLEFFLIFGFLPDNELASLRSQDEIKSLCPESAKYFPFILDVPRVCFVLSWKV</sequence>
<evidence type="ECO:0000313" key="1">
    <source>
        <dbReference type="EMBL" id="QQP49384.1"/>
    </source>
</evidence>
<dbReference type="Proteomes" id="UP000595437">
    <property type="component" value="Chromosome 6"/>
</dbReference>
<evidence type="ECO:0000313" key="2">
    <source>
        <dbReference type="Proteomes" id="UP000595437"/>
    </source>
</evidence>
<dbReference type="EMBL" id="CP045895">
    <property type="protein sequence ID" value="QQP49384.1"/>
    <property type="molecule type" value="Genomic_DNA"/>
</dbReference>
<reference evidence="2" key="1">
    <citation type="submission" date="2021-01" db="EMBL/GenBank/DDBJ databases">
        <title>Caligus Genome Assembly.</title>
        <authorList>
            <person name="Gallardo-Escarate C."/>
        </authorList>
    </citation>
    <scope>NUCLEOTIDE SEQUENCE [LARGE SCALE GENOMIC DNA]</scope>
</reference>
<accession>A0A7T8HG18</accession>